<dbReference type="OrthoDB" id="3173471at2"/>
<comment type="caution">
    <text evidence="1">The sequence shown here is derived from an EMBL/GenBank/DDBJ whole genome shotgun (WGS) entry which is preliminary data.</text>
</comment>
<accession>A0A2T0VHD0</accession>
<protein>
    <submittedName>
        <fullName evidence="1">Uncharacterized protein</fullName>
    </submittedName>
</protein>
<dbReference type="Proteomes" id="UP000237983">
    <property type="component" value="Unassembled WGS sequence"/>
</dbReference>
<proteinExistence type="predicted"/>
<gene>
    <name evidence="1" type="ORF">B0I08_102303</name>
</gene>
<organism evidence="1 2">
    <name type="scientific">Glaciihabitans tibetensis</name>
    <dbReference type="NCBI Taxonomy" id="1266600"/>
    <lineage>
        <taxon>Bacteria</taxon>
        <taxon>Bacillati</taxon>
        <taxon>Actinomycetota</taxon>
        <taxon>Actinomycetes</taxon>
        <taxon>Micrococcales</taxon>
        <taxon>Microbacteriaceae</taxon>
        <taxon>Glaciihabitans</taxon>
    </lineage>
</organism>
<dbReference type="EMBL" id="PVTL01000002">
    <property type="protein sequence ID" value="PRY69626.1"/>
    <property type="molecule type" value="Genomic_DNA"/>
</dbReference>
<reference evidence="1 2" key="1">
    <citation type="submission" date="2018-03" db="EMBL/GenBank/DDBJ databases">
        <title>Genomic Encyclopedia of Type Strains, Phase III (KMG-III): the genomes of soil and plant-associated and newly described type strains.</title>
        <authorList>
            <person name="Whitman W."/>
        </authorList>
    </citation>
    <scope>NUCLEOTIDE SEQUENCE [LARGE SCALE GENOMIC DNA]</scope>
    <source>
        <strain evidence="1 2">CGMCC 1.12484</strain>
    </source>
</reference>
<evidence type="ECO:0000313" key="1">
    <source>
        <dbReference type="EMBL" id="PRY69626.1"/>
    </source>
</evidence>
<dbReference type="AlphaFoldDB" id="A0A2T0VHD0"/>
<keyword evidence="2" id="KW-1185">Reference proteome</keyword>
<sequence length="287" mass="31952">MSQPDPNGARLTAVPRVVVPDRTYWGLRSPDTTMELRQRARHFSIMLPRQSFYTHTTAARLHGIPVPARVDGAIRYHVTRAAPDRVASSLGVCGHGLKMGADDVVEHDRVRLTSVERTWCDLGGLLALPDLVAAGDYLIHWQDPLTSQRRLAQAVEQLPNRRNVRILRAAVASLSDRSDSPPESMLRVILAAGRFPPAVVTRVVSDGYGEYIAHTDFLIEELGVLLHYRSADVRGTIDDPWGWSSRDDNPTDGNPLVIELDSDDLRDPAGLIDRIWTCLRTQGTPRY</sequence>
<name>A0A2T0VHD0_9MICO</name>
<evidence type="ECO:0000313" key="2">
    <source>
        <dbReference type="Proteomes" id="UP000237983"/>
    </source>
</evidence>
<dbReference type="RefSeq" id="WP_106210553.1">
    <property type="nucleotide sequence ID" value="NZ_PVTL01000002.1"/>
</dbReference>